<dbReference type="InterPro" id="IPR011417">
    <property type="entry name" value="ANTH_dom"/>
</dbReference>
<dbReference type="GO" id="GO:0006897">
    <property type="term" value="P:endocytosis"/>
    <property type="evidence" value="ECO:0007669"/>
    <property type="project" value="InterPro"/>
</dbReference>
<dbReference type="GO" id="GO:0032051">
    <property type="term" value="F:clathrin light chain binding"/>
    <property type="evidence" value="ECO:0007669"/>
    <property type="project" value="TreeGrafter"/>
</dbReference>
<dbReference type="PANTHER" id="PTHR10407">
    <property type="entry name" value="HUNTINGTIN INTERACTING PROTEIN 1"/>
    <property type="match status" value="1"/>
</dbReference>
<dbReference type="GO" id="GO:0051015">
    <property type="term" value="F:actin filament binding"/>
    <property type="evidence" value="ECO:0007669"/>
    <property type="project" value="TreeGrafter"/>
</dbReference>
<dbReference type="Proteomes" id="UP000887578">
    <property type="component" value="Unplaced"/>
</dbReference>
<evidence type="ECO:0000313" key="3">
    <source>
        <dbReference type="WBParaSite" id="PDA_v2.g28465.t1"/>
    </source>
</evidence>
<dbReference type="GO" id="GO:0080025">
    <property type="term" value="F:phosphatidylinositol-3,5-bisphosphate binding"/>
    <property type="evidence" value="ECO:0007669"/>
    <property type="project" value="TreeGrafter"/>
</dbReference>
<accession>A0A914QMA4</accession>
<dbReference type="PANTHER" id="PTHR10407:SF15">
    <property type="entry name" value="HUNTINGTIN INTERACTING PROTEIN 1"/>
    <property type="match status" value="1"/>
</dbReference>
<dbReference type="Pfam" id="PF07651">
    <property type="entry name" value="ANTH"/>
    <property type="match status" value="1"/>
</dbReference>
<keyword evidence="2" id="KW-1185">Reference proteome</keyword>
<dbReference type="GO" id="GO:0035615">
    <property type="term" value="F:clathrin adaptor activity"/>
    <property type="evidence" value="ECO:0007669"/>
    <property type="project" value="TreeGrafter"/>
</dbReference>
<proteinExistence type="predicted"/>
<sequence length="237" mass="26959">MFPGNLILLSTNILVSPENVNRAYELAVDLLDELEALIEVQSKIGAIMTLLHLSSFTPSGQCVYGPTVQIILDTSKIYDVTCHLLFNLHTKLSPDVLNKHRTRFYKIFHELKNVYWNAKSSNFITAQISVPSLPENPPNFLLSSCMDNYQAPEANEKQQVEEDIMSQSTVIEDTIVNLNYGPSAEILQNETINEAKLYKQCCTTLEWLKDTQINTVSASYPSKFKHLIYSKFQFLLF</sequence>
<dbReference type="AlphaFoldDB" id="A0A914QMA4"/>
<dbReference type="InterPro" id="IPR030224">
    <property type="entry name" value="Sla2_fam"/>
</dbReference>
<organism evidence="2 3">
    <name type="scientific">Panagrolaimus davidi</name>
    <dbReference type="NCBI Taxonomy" id="227884"/>
    <lineage>
        <taxon>Eukaryota</taxon>
        <taxon>Metazoa</taxon>
        <taxon>Ecdysozoa</taxon>
        <taxon>Nematoda</taxon>
        <taxon>Chromadorea</taxon>
        <taxon>Rhabditida</taxon>
        <taxon>Tylenchina</taxon>
        <taxon>Panagrolaimomorpha</taxon>
        <taxon>Panagrolaimoidea</taxon>
        <taxon>Panagrolaimidae</taxon>
        <taxon>Panagrolaimus</taxon>
    </lineage>
</organism>
<dbReference type="GO" id="GO:0030136">
    <property type="term" value="C:clathrin-coated vesicle"/>
    <property type="evidence" value="ECO:0007669"/>
    <property type="project" value="TreeGrafter"/>
</dbReference>
<protein>
    <submittedName>
        <fullName evidence="3">AP180 N-terminal homology (ANTH) domain-containing protein</fullName>
    </submittedName>
</protein>
<dbReference type="GO" id="GO:0043325">
    <property type="term" value="F:phosphatidylinositol-3,4-bisphosphate binding"/>
    <property type="evidence" value="ECO:0007669"/>
    <property type="project" value="TreeGrafter"/>
</dbReference>
<feature type="domain" description="AP180 N-terminal homology (ANTH)" evidence="1">
    <location>
        <begin position="16"/>
        <end position="143"/>
    </location>
</feature>
<name>A0A914QMA4_9BILA</name>
<reference evidence="3" key="1">
    <citation type="submission" date="2022-11" db="UniProtKB">
        <authorList>
            <consortium name="WormBaseParasite"/>
        </authorList>
    </citation>
    <scope>IDENTIFICATION</scope>
</reference>
<dbReference type="WBParaSite" id="PDA_v2.g28465.t1">
    <property type="protein sequence ID" value="PDA_v2.g28465.t1"/>
    <property type="gene ID" value="PDA_v2.g28465"/>
</dbReference>
<dbReference type="GO" id="GO:0030864">
    <property type="term" value="C:cortical actin cytoskeleton"/>
    <property type="evidence" value="ECO:0007669"/>
    <property type="project" value="TreeGrafter"/>
</dbReference>
<evidence type="ECO:0000313" key="2">
    <source>
        <dbReference type="Proteomes" id="UP000887578"/>
    </source>
</evidence>
<dbReference type="GO" id="GO:0007015">
    <property type="term" value="P:actin filament organization"/>
    <property type="evidence" value="ECO:0007669"/>
    <property type="project" value="TreeGrafter"/>
</dbReference>
<evidence type="ECO:0000259" key="1">
    <source>
        <dbReference type="Pfam" id="PF07651"/>
    </source>
</evidence>
<dbReference type="GO" id="GO:0048268">
    <property type="term" value="P:clathrin coat assembly"/>
    <property type="evidence" value="ECO:0007669"/>
    <property type="project" value="TreeGrafter"/>
</dbReference>